<gene>
    <name evidence="1" type="ORF">KDL01_11155</name>
</gene>
<evidence type="ECO:0000313" key="2">
    <source>
        <dbReference type="Proteomes" id="UP000675781"/>
    </source>
</evidence>
<keyword evidence="2" id="KW-1185">Reference proteome</keyword>
<evidence type="ECO:0000313" key="1">
    <source>
        <dbReference type="EMBL" id="MBR7833827.1"/>
    </source>
</evidence>
<dbReference type="EMBL" id="JAGSOG010000040">
    <property type="protein sequence ID" value="MBR7833827.1"/>
    <property type="molecule type" value="Genomic_DNA"/>
</dbReference>
<reference evidence="1" key="1">
    <citation type="submission" date="2021-04" db="EMBL/GenBank/DDBJ databases">
        <title>Genome based classification of Actinospica acidithermotolerans sp. nov., an actinobacterium isolated from an Indonesian hot spring.</title>
        <authorList>
            <person name="Kusuma A.B."/>
            <person name="Putra K.E."/>
            <person name="Nafisah S."/>
            <person name="Loh J."/>
            <person name="Nouioui I."/>
            <person name="Goodfellow M."/>
        </authorList>
    </citation>
    <scope>NUCLEOTIDE SEQUENCE</scope>
    <source>
        <strain evidence="1">CSCA 57</strain>
    </source>
</reference>
<name>A0A941ENS8_9ACTN</name>
<dbReference type="RefSeq" id="WP_212528348.1">
    <property type="nucleotide sequence ID" value="NZ_JAGSOG010000040.1"/>
</dbReference>
<dbReference type="Proteomes" id="UP000675781">
    <property type="component" value="Unassembled WGS sequence"/>
</dbReference>
<dbReference type="AlphaFoldDB" id="A0A941ENS8"/>
<comment type="caution">
    <text evidence="1">The sequence shown here is derived from an EMBL/GenBank/DDBJ whole genome shotgun (WGS) entry which is preliminary data.</text>
</comment>
<protein>
    <submittedName>
        <fullName evidence="1">Uncharacterized protein</fullName>
    </submittedName>
</protein>
<sequence>MMMVSYEPVVESAHQLGRLLHEIADAGLTERVRAEFALEISAIENAECGDLRDRAQQAVLLSRPEASPVQVAAADAILRDEPLGSVTLFTSLDPTAAAVAAAHWLHAAALVAAERSGLDPTNVVEVADDIEALPHTTPTFVLEKLADGESAYSVVVSLIRNTAVVAHGYVPDVEAYLERIEEAEQEAAKYTGPDHEYVRLATLHSIRLTPLDPSRASLDLLEDLLSGIDGCWMIFKEYTDTGEVYIGEEDEDEEDAIDEAHEAWERKTLSEFRELVRRQAQLTSVGFE</sequence>
<proteinExistence type="predicted"/>
<organism evidence="1 2">
    <name type="scientific">Actinospica durhamensis</name>
    <dbReference type="NCBI Taxonomy" id="1508375"/>
    <lineage>
        <taxon>Bacteria</taxon>
        <taxon>Bacillati</taxon>
        <taxon>Actinomycetota</taxon>
        <taxon>Actinomycetes</taxon>
        <taxon>Catenulisporales</taxon>
        <taxon>Actinospicaceae</taxon>
        <taxon>Actinospica</taxon>
    </lineage>
</organism>
<accession>A0A941ENS8</accession>